<dbReference type="InterPro" id="IPR024079">
    <property type="entry name" value="MetalloPept_cat_dom_sf"/>
</dbReference>
<reference evidence="5 6" key="1">
    <citation type="journal article" date="2020" name="Cell">
        <title>Large-Scale Comparative Analyses of Tick Genomes Elucidate Their Genetic Diversity and Vector Capacities.</title>
        <authorList>
            <consortium name="Tick Genome and Microbiome Consortium (TIGMIC)"/>
            <person name="Jia N."/>
            <person name="Wang J."/>
            <person name="Shi W."/>
            <person name="Du L."/>
            <person name="Sun Y."/>
            <person name="Zhan W."/>
            <person name="Jiang J.F."/>
            <person name="Wang Q."/>
            <person name="Zhang B."/>
            <person name="Ji P."/>
            <person name="Bell-Sakyi L."/>
            <person name="Cui X.M."/>
            <person name="Yuan T.T."/>
            <person name="Jiang B.G."/>
            <person name="Yang W.F."/>
            <person name="Lam T.T."/>
            <person name="Chang Q.C."/>
            <person name="Ding S.J."/>
            <person name="Wang X.J."/>
            <person name="Zhu J.G."/>
            <person name="Ruan X.D."/>
            <person name="Zhao L."/>
            <person name="Wei J.T."/>
            <person name="Ye R.Z."/>
            <person name="Que T.C."/>
            <person name="Du C.H."/>
            <person name="Zhou Y.H."/>
            <person name="Cheng J.X."/>
            <person name="Dai P.F."/>
            <person name="Guo W.B."/>
            <person name="Han X.H."/>
            <person name="Huang E.J."/>
            <person name="Li L.F."/>
            <person name="Wei W."/>
            <person name="Gao Y.C."/>
            <person name="Liu J.Z."/>
            <person name="Shao H.Z."/>
            <person name="Wang X."/>
            <person name="Wang C.C."/>
            <person name="Yang T.C."/>
            <person name="Huo Q.B."/>
            <person name="Li W."/>
            <person name="Chen H.Y."/>
            <person name="Chen S.E."/>
            <person name="Zhou L.G."/>
            <person name="Ni X.B."/>
            <person name="Tian J.H."/>
            <person name="Sheng Y."/>
            <person name="Liu T."/>
            <person name="Pan Y.S."/>
            <person name="Xia L.Y."/>
            <person name="Li J."/>
            <person name="Zhao F."/>
            <person name="Cao W.C."/>
        </authorList>
    </citation>
    <scope>NUCLEOTIDE SEQUENCE [LARGE SCALE GENOMIC DNA]</scope>
    <source>
        <strain evidence="5">HaeL-2018</strain>
    </source>
</reference>
<keyword evidence="6" id="KW-1185">Reference proteome</keyword>
<dbReference type="SUPFAM" id="SSF55486">
    <property type="entry name" value="Metalloproteases ('zincins'), catalytic domain"/>
    <property type="match status" value="1"/>
</dbReference>
<dbReference type="OMA" id="GWEREND"/>
<protein>
    <recommendedName>
        <fullName evidence="4">Peptidase M13 N-terminal domain-containing protein</fullName>
    </recommendedName>
</protein>
<keyword evidence="3" id="KW-1133">Transmembrane helix</keyword>
<keyword evidence="3" id="KW-0812">Transmembrane</keyword>
<feature type="compositionally biased region" description="Basic and acidic residues" evidence="2">
    <location>
        <begin position="164"/>
        <end position="176"/>
    </location>
</feature>
<feature type="domain" description="Peptidase M13 N-terminal" evidence="4">
    <location>
        <begin position="417"/>
        <end position="576"/>
    </location>
</feature>
<feature type="compositionally biased region" description="Basic and acidic residues" evidence="2">
    <location>
        <begin position="94"/>
        <end position="115"/>
    </location>
</feature>
<proteinExistence type="inferred from homology"/>
<gene>
    <name evidence="5" type="ORF">HPB48_012742</name>
</gene>
<evidence type="ECO:0000256" key="2">
    <source>
        <dbReference type="SAM" id="MobiDB-lite"/>
    </source>
</evidence>
<feature type="compositionally biased region" description="Polar residues" evidence="2">
    <location>
        <begin position="193"/>
        <end position="206"/>
    </location>
</feature>
<name>A0A9J6GDB9_HAELO</name>
<dbReference type="OrthoDB" id="6475849at2759"/>
<sequence length="594" mass="64948">MHPNLTSSSKASKSESSASRKISEDRRQIRDPKNRPSTTKVANAPVHIVTQSTETAGHGTSKIGRSTARKSSQFPRQSSDLEGRSSSLRVAKACAKDTPHVPVDATRRRVNKSEPVKASGLPRQNVNRKSSEFSRQGLNLESQRSSSKVANVCAKNTLLVPTETRGRKTGQKEPAKASELSRQNTYPGRRRSVSTATKDPTEATSAHNRKQTSGGRGQDQAQRVSEQSSRANKPFSAKHSAAKDRSATSSTAPKVRTIPSDATRASTARTTSFPTVRSGGNARWGEGTSETVTKKSLSERATDKYQPLIRSGGKQGATTIPGNVEAHTRRRLATTDAKSRVQISEAEVRPNGRFLHSDMQLVTIFVVVVVVATVSGVLIYTFLLSRKPSPPVEFCGTHECQEYVRLLTGSLNTSADPCLDFTRFVCGGWERENDISVHEYVYQRAVDKVARLVRTIEVPQSGQNSLQRAAAVYSSCYETLRLTTDGLPDVKKALLEAGITWPQTPKKVDLLRTLLYSSVKLGWDVIVHAVLRWSPANATLLLDPGRSFDLVVKKLQHPALNVNAKAYFGIIKKVFGAEDSAGVTWEDTAHILKR</sequence>
<evidence type="ECO:0000259" key="4">
    <source>
        <dbReference type="Pfam" id="PF05649"/>
    </source>
</evidence>
<feature type="region of interest" description="Disordered" evidence="2">
    <location>
        <begin position="1"/>
        <end position="325"/>
    </location>
</feature>
<comment type="caution">
    <text evidence="5">The sequence shown here is derived from an EMBL/GenBank/DDBJ whole genome shotgun (WGS) entry which is preliminary data.</text>
</comment>
<feature type="compositionally biased region" description="Low complexity" evidence="2">
    <location>
        <begin position="7"/>
        <end position="20"/>
    </location>
</feature>
<dbReference type="InterPro" id="IPR008753">
    <property type="entry name" value="Peptidase_M13_N"/>
</dbReference>
<dbReference type="Proteomes" id="UP000821853">
    <property type="component" value="Chromosome 4"/>
</dbReference>
<dbReference type="InterPro" id="IPR042089">
    <property type="entry name" value="Peptidase_M13_dom_2"/>
</dbReference>
<dbReference type="Gene3D" id="3.40.390.10">
    <property type="entry name" value="Collagenase (Catalytic Domain)"/>
    <property type="match status" value="1"/>
</dbReference>
<dbReference type="InterPro" id="IPR000718">
    <property type="entry name" value="Peptidase_M13"/>
</dbReference>
<accession>A0A9J6GDB9</accession>
<dbReference type="Gene3D" id="1.10.1380.10">
    <property type="entry name" value="Neutral endopeptidase , domain2"/>
    <property type="match status" value="1"/>
</dbReference>
<evidence type="ECO:0000313" key="5">
    <source>
        <dbReference type="EMBL" id="KAH9372833.1"/>
    </source>
</evidence>
<dbReference type="GO" id="GO:0004222">
    <property type="term" value="F:metalloendopeptidase activity"/>
    <property type="evidence" value="ECO:0007669"/>
    <property type="project" value="InterPro"/>
</dbReference>
<dbReference type="GO" id="GO:0006508">
    <property type="term" value="P:proteolysis"/>
    <property type="evidence" value="ECO:0007669"/>
    <property type="project" value="InterPro"/>
</dbReference>
<dbReference type="EMBL" id="JABSTR010000006">
    <property type="protein sequence ID" value="KAH9372833.1"/>
    <property type="molecule type" value="Genomic_DNA"/>
</dbReference>
<evidence type="ECO:0000313" key="6">
    <source>
        <dbReference type="Proteomes" id="UP000821853"/>
    </source>
</evidence>
<dbReference type="VEuPathDB" id="VectorBase:HLOH_062512"/>
<feature type="compositionally biased region" description="Basic and acidic residues" evidence="2">
    <location>
        <begin position="21"/>
        <end position="34"/>
    </location>
</feature>
<dbReference type="AlphaFoldDB" id="A0A9J6GDB9"/>
<organism evidence="5 6">
    <name type="scientific">Haemaphysalis longicornis</name>
    <name type="common">Bush tick</name>
    <dbReference type="NCBI Taxonomy" id="44386"/>
    <lineage>
        <taxon>Eukaryota</taxon>
        <taxon>Metazoa</taxon>
        <taxon>Ecdysozoa</taxon>
        <taxon>Arthropoda</taxon>
        <taxon>Chelicerata</taxon>
        <taxon>Arachnida</taxon>
        <taxon>Acari</taxon>
        <taxon>Parasitiformes</taxon>
        <taxon>Ixodida</taxon>
        <taxon>Ixodoidea</taxon>
        <taxon>Ixodidae</taxon>
        <taxon>Haemaphysalinae</taxon>
        <taxon>Haemaphysalis</taxon>
    </lineage>
</organism>
<feature type="compositionally biased region" description="Basic and acidic residues" evidence="2">
    <location>
        <begin position="292"/>
        <end position="303"/>
    </location>
</feature>
<keyword evidence="3" id="KW-0472">Membrane</keyword>
<feature type="compositionally biased region" description="Polar residues" evidence="2">
    <location>
        <begin position="69"/>
        <end position="88"/>
    </location>
</feature>
<comment type="similarity">
    <text evidence="1">Belongs to the peptidase M13 family.</text>
</comment>
<dbReference type="PROSITE" id="PS51885">
    <property type="entry name" value="NEPRILYSIN"/>
    <property type="match status" value="1"/>
</dbReference>
<feature type="compositionally biased region" description="Polar residues" evidence="2">
    <location>
        <begin position="122"/>
        <end position="149"/>
    </location>
</feature>
<feature type="transmembrane region" description="Helical" evidence="3">
    <location>
        <begin position="361"/>
        <end position="383"/>
    </location>
</feature>
<evidence type="ECO:0000256" key="1">
    <source>
        <dbReference type="ARBA" id="ARBA00007357"/>
    </source>
</evidence>
<feature type="compositionally biased region" description="Low complexity" evidence="2">
    <location>
        <begin position="262"/>
        <end position="272"/>
    </location>
</feature>
<dbReference type="Pfam" id="PF05649">
    <property type="entry name" value="Peptidase_M13_N"/>
    <property type="match status" value="1"/>
</dbReference>
<feature type="compositionally biased region" description="Polar residues" evidence="2">
    <location>
        <begin position="219"/>
        <end position="231"/>
    </location>
</feature>
<evidence type="ECO:0000256" key="3">
    <source>
        <dbReference type="SAM" id="Phobius"/>
    </source>
</evidence>